<dbReference type="SUPFAM" id="SSF51735">
    <property type="entry name" value="NAD(P)-binding Rossmann-fold domains"/>
    <property type="match status" value="1"/>
</dbReference>
<comment type="similarity">
    <text evidence="1 4">Belongs to the short-chain dehydrogenases/reductases (SDR) family.</text>
</comment>
<name>A0AAV9N0S3_9EURO</name>
<evidence type="ECO:0000313" key="6">
    <source>
        <dbReference type="Proteomes" id="UP001358417"/>
    </source>
</evidence>
<dbReference type="Gene3D" id="3.40.50.720">
    <property type="entry name" value="NAD(P)-binding Rossmann-like Domain"/>
    <property type="match status" value="1"/>
</dbReference>
<dbReference type="Pfam" id="PF00106">
    <property type="entry name" value="adh_short"/>
    <property type="match status" value="1"/>
</dbReference>
<comment type="caution">
    <text evidence="5">The sequence shown here is derived from an EMBL/GenBank/DDBJ whole genome shotgun (WGS) entry which is preliminary data.</text>
</comment>
<dbReference type="AlphaFoldDB" id="A0AAV9N0S3"/>
<evidence type="ECO:0000256" key="4">
    <source>
        <dbReference type="RuleBase" id="RU000363"/>
    </source>
</evidence>
<dbReference type="PRINTS" id="PR00080">
    <property type="entry name" value="SDRFAMILY"/>
</dbReference>
<dbReference type="Proteomes" id="UP001358417">
    <property type="component" value="Unassembled WGS sequence"/>
</dbReference>
<dbReference type="InterPro" id="IPR036291">
    <property type="entry name" value="NAD(P)-bd_dom_sf"/>
</dbReference>
<dbReference type="RefSeq" id="XP_064702915.1">
    <property type="nucleotide sequence ID" value="XM_064850433.1"/>
</dbReference>
<dbReference type="GeneID" id="89975045"/>
<evidence type="ECO:0000256" key="3">
    <source>
        <dbReference type="ARBA" id="ARBA00023002"/>
    </source>
</evidence>
<accession>A0AAV9N0S3</accession>
<keyword evidence="6" id="KW-1185">Reference proteome</keyword>
<keyword evidence="2" id="KW-0521">NADP</keyword>
<organism evidence="5 6">
    <name type="scientific">Exophiala bonariae</name>
    <dbReference type="NCBI Taxonomy" id="1690606"/>
    <lineage>
        <taxon>Eukaryota</taxon>
        <taxon>Fungi</taxon>
        <taxon>Dikarya</taxon>
        <taxon>Ascomycota</taxon>
        <taxon>Pezizomycotina</taxon>
        <taxon>Eurotiomycetes</taxon>
        <taxon>Chaetothyriomycetidae</taxon>
        <taxon>Chaetothyriales</taxon>
        <taxon>Herpotrichiellaceae</taxon>
        <taxon>Exophiala</taxon>
    </lineage>
</organism>
<reference evidence="5 6" key="1">
    <citation type="submission" date="2023-08" db="EMBL/GenBank/DDBJ databases">
        <title>Black Yeasts Isolated from many extreme environments.</title>
        <authorList>
            <person name="Coleine C."/>
            <person name="Stajich J.E."/>
            <person name="Selbmann L."/>
        </authorList>
    </citation>
    <scope>NUCLEOTIDE SEQUENCE [LARGE SCALE GENOMIC DNA]</scope>
    <source>
        <strain evidence="5 6">CCFEE 5792</strain>
    </source>
</reference>
<evidence type="ECO:0000256" key="1">
    <source>
        <dbReference type="ARBA" id="ARBA00006484"/>
    </source>
</evidence>
<evidence type="ECO:0000256" key="2">
    <source>
        <dbReference type="ARBA" id="ARBA00022857"/>
    </source>
</evidence>
<dbReference type="EMBL" id="JAVRRD010000026">
    <property type="protein sequence ID" value="KAK5047353.1"/>
    <property type="molecule type" value="Genomic_DNA"/>
</dbReference>
<evidence type="ECO:0000313" key="5">
    <source>
        <dbReference type="EMBL" id="KAK5047353.1"/>
    </source>
</evidence>
<dbReference type="PANTHER" id="PTHR24320">
    <property type="entry name" value="RETINOL DEHYDROGENASE"/>
    <property type="match status" value="1"/>
</dbReference>
<keyword evidence="3" id="KW-0560">Oxidoreductase</keyword>
<dbReference type="GO" id="GO:0016491">
    <property type="term" value="F:oxidoreductase activity"/>
    <property type="evidence" value="ECO:0007669"/>
    <property type="project" value="UniProtKB-KW"/>
</dbReference>
<dbReference type="PRINTS" id="PR00081">
    <property type="entry name" value="GDHRDH"/>
</dbReference>
<gene>
    <name evidence="5" type="ORF">LTR84_006876</name>
</gene>
<protein>
    <submittedName>
        <fullName evidence="5">Uncharacterized protein</fullName>
    </submittedName>
</protein>
<proteinExistence type="inferred from homology"/>
<dbReference type="InterPro" id="IPR002347">
    <property type="entry name" value="SDR_fam"/>
</dbReference>
<dbReference type="PANTHER" id="PTHR24320:SF282">
    <property type="entry name" value="WW DOMAIN-CONTAINING OXIDOREDUCTASE"/>
    <property type="match status" value="1"/>
</dbReference>
<sequence>MKFTPDQDIPDLSGRVVLVTGGNVGLGRETVRQIAKHNPALIYLAARTKSKAEATIAELKAENPNAAPISFLDLDLSSFESIKKAAATLNSSTERLDLLINNAGVMATPAGTTAEGYEHQFGTNHVGHALLTKLLLPKLNETAGKHPEVDVRIVNVSSGAHRLAPFDGYPFAALKGDLGDYSTFTRYGISKLANIHFTQELAKRNPEVKCVSIHPGAVNTNLSSGVTSTRPWLAVPAKVVSWLFAGTVEKGALNQLWAAFAPQAKSGEYYFPVGVETHDARVDNHKAAEDLWKWTEEQLEGHT</sequence>